<dbReference type="Proteomes" id="UP000236161">
    <property type="component" value="Unassembled WGS sequence"/>
</dbReference>
<reference evidence="1 2" key="1">
    <citation type="journal article" date="2017" name="Nature">
        <title>The Apostasia genome and the evolution of orchids.</title>
        <authorList>
            <person name="Zhang G.Q."/>
            <person name="Liu K.W."/>
            <person name="Li Z."/>
            <person name="Lohaus R."/>
            <person name="Hsiao Y.Y."/>
            <person name="Niu S.C."/>
            <person name="Wang J.Y."/>
            <person name="Lin Y.C."/>
            <person name="Xu Q."/>
            <person name="Chen L.J."/>
            <person name="Yoshida K."/>
            <person name="Fujiwara S."/>
            <person name="Wang Z.W."/>
            <person name="Zhang Y.Q."/>
            <person name="Mitsuda N."/>
            <person name="Wang M."/>
            <person name="Liu G.H."/>
            <person name="Pecoraro L."/>
            <person name="Huang H.X."/>
            <person name="Xiao X.J."/>
            <person name="Lin M."/>
            <person name="Wu X.Y."/>
            <person name="Wu W.L."/>
            <person name="Chen Y.Y."/>
            <person name="Chang S.B."/>
            <person name="Sakamoto S."/>
            <person name="Ohme-Takagi M."/>
            <person name="Yagi M."/>
            <person name="Zeng S.J."/>
            <person name="Shen C.Y."/>
            <person name="Yeh C.M."/>
            <person name="Luo Y.B."/>
            <person name="Tsai W.C."/>
            <person name="Van de Peer Y."/>
            <person name="Liu Z.J."/>
        </authorList>
    </citation>
    <scope>NUCLEOTIDE SEQUENCE [LARGE SCALE GENOMIC DNA]</scope>
    <source>
        <strain evidence="2">cv. Shenzhen</strain>
        <tissue evidence="1">Stem</tissue>
    </source>
</reference>
<proteinExistence type="predicted"/>
<organism evidence="1 2">
    <name type="scientific">Apostasia shenzhenica</name>
    <dbReference type="NCBI Taxonomy" id="1088818"/>
    <lineage>
        <taxon>Eukaryota</taxon>
        <taxon>Viridiplantae</taxon>
        <taxon>Streptophyta</taxon>
        <taxon>Embryophyta</taxon>
        <taxon>Tracheophyta</taxon>
        <taxon>Spermatophyta</taxon>
        <taxon>Magnoliopsida</taxon>
        <taxon>Liliopsida</taxon>
        <taxon>Asparagales</taxon>
        <taxon>Orchidaceae</taxon>
        <taxon>Apostasioideae</taxon>
        <taxon>Apostasia</taxon>
    </lineage>
</organism>
<keyword evidence="2" id="KW-1185">Reference proteome</keyword>
<accession>A0A2I0ABM2</accession>
<gene>
    <name evidence="1" type="ORF">AXF42_Ash001920</name>
</gene>
<dbReference type="EMBL" id="KZ452001">
    <property type="protein sequence ID" value="PKA52939.1"/>
    <property type="molecule type" value="Genomic_DNA"/>
</dbReference>
<protein>
    <submittedName>
        <fullName evidence="1">Uncharacterized protein</fullName>
    </submittedName>
</protein>
<name>A0A2I0ABM2_9ASPA</name>
<evidence type="ECO:0000313" key="2">
    <source>
        <dbReference type="Proteomes" id="UP000236161"/>
    </source>
</evidence>
<dbReference type="AlphaFoldDB" id="A0A2I0ABM2"/>
<sequence length="252" mass="27272">MLLLAHAGGAGGRSGGFGGESQREEGELQPSYGLLLRKVSQKVAVVARRTCCWSAPGDASLCREDDGVGCRRKQVAMQCLCSASFASLGPIKICLSRRGYFALSAIVVIARPMPRRRRSFVAAVSFFAAAGGPGRSPCWWAGGCSNRSSTPPVLHRQLPLFSQASPVGRRPPPLPLRLGQVVDKPLHPSCSLIAGPRLFVAVMPVWPPALSESWLASSPRTVPSVDFSFIFLQNKETKRHKKNRTRSFFTIT</sequence>
<evidence type="ECO:0000313" key="1">
    <source>
        <dbReference type="EMBL" id="PKA52939.1"/>
    </source>
</evidence>